<organism evidence="4 5">
    <name type="scientific">Longimicrobium terrae</name>
    <dbReference type="NCBI Taxonomy" id="1639882"/>
    <lineage>
        <taxon>Bacteria</taxon>
        <taxon>Pseudomonadati</taxon>
        <taxon>Gemmatimonadota</taxon>
        <taxon>Longimicrobiia</taxon>
        <taxon>Longimicrobiales</taxon>
        <taxon>Longimicrobiaceae</taxon>
        <taxon>Longimicrobium</taxon>
    </lineage>
</organism>
<dbReference type="EMBL" id="JACHIA010000001">
    <property type="protein sequence ID" value="MBB6068463.1"/>
    <property type="molecule type" value="Genomic_DNA"/>
</dbReference>
<evidence type="ECO:0000256" key="3">
    <source>
        <dbReference type="ARBA" id="ARBA00048741"/>
    </source>
</evidence>
<reference evidence="4 5" key="1">
    <citation type="submission" date="2020-08" db="EMBL/GenBank/DDBJ databases">
        <title>Genomic Encyclopedia of Type Strains, Phase IV (KMG-IV): sequencing the most valuable type-strain genomes for metagenomic binning, comparative biology and taxonomic classification.</title>
        <authorList>
            <person name="Goeker M."/>
        </authorList>
    </citation>
    <scope>NUCLEOTIDE SEQUENCE [LARGE SCALE GENOMIC DNA]</scope>
    <source>
        <strain evidence="4 5">DSM 29007</strain>
    </source>
</reference>
<name>A0A841GU79_9BACT</name>
<sequence>MTDFLFASPAPAPGALRTVLEAYLGAVATVTELRGNWGALAVATPWPGRDAVIERDGWITVLAGEPVVRAPGMAPGVVAPGPLRDSVHQLLSADPKPDWGARLDGQFAAIGIDTRTGGGMIVTDRMSFIPVFAATDELGARVMGTHADAVATASGRTEVDPVSAADLLTTRCIAFPHTLFHGVTQMPPGTARRFGPGTAVNSVADKDETYWQPVERTAFANVREASEALREALLAEVAIACAGLEHVGLLLSAGEDSRAVLGAVPAGVRVSAFIYADADNREVQVARMAANAYGATLTWGRRPREHYLGAMETVSAMVGSHQVWVDVHGYGFHTSLGLASLPRVLGGYSSDSLLKAEHARKTAIRLRPVAGIRPELLEQVRIRHQAHVDRVTAIRPGSGGEWYRLWPFSMRSTGANVHGNRRLFHIYEPFHSAAVLDIAAGVPQGWKRDRGLFHPAIRPLLRRSWNVPHARSRFPYFGRTANLLLGAGLRATRAINGLRSGGKGMNQGPWPRWSEPEYAAPMADLEARHNLPRSALGGVLAVEGDAAQATVRAWDPMERFIAMQLAYLSERAADVAREARAP</sequence>
<dbReference type="PANTHER" id="PTHR43284:SF1">
    <property type="entry name" value="ASPARAGINE SYNTHETASE"/>
    <property type="match status" value="1"/>
</dbReference>
<dbReference type="EC" id="6.3.5.4" evidence="2"/>
<dbReference type="SUPFAM" id="SSF56235">
    <property type="entry name" value="N-terminal nucleophile aminohydrolases (Ntn hydrolases)"/>
    <property type="match status" value="1"/>
</dbReference>
<dbReference type="RefSeq" id="WP_170030567.1">
    <property type="nucleotide sequence ID" value="NZ_JABDTL010000001.1"/>
</dbReference>
<dbReference type="GO" id="GO:0004066">
    <property type="term" value="F:asparagine synthase (glutamine-hydrolyzing) activity"/>
    <property type="evidence" value="ECO:0007669"/>
    <property type="project" value="UniProtKB-EC"/>
</dbReference>
<dbReference type="AlphaFoldDB" id="A0A841GU79"/>
<evidence type="ECO:0000313" key="4">
    <source>
        <dbReference type="EMBL" id="MBB6068463.1"/>
    </source>
</evidence>
<dbReference type="InterPro" id="IPR029055">
    <property type="entry name" value="Ntn_hydrolases_N"/>
</dbReference>
<dbReference type="Gene3D" id="3.40.50.620">
    <property type="entry name" value="HUPs"/>
    <property type="match status" value="1"/>
</dbReference>
<comment type="catalytic activity">
    <reaction evidence="3">
        <text>L-aspartate + L-glutamine + ATP + H2O = L-asparagine + L-glutamate + AMP + diphosphate + H(+)</text>
        <dbReference type="Rhea" id="RHEA:12228"/>
        <dbReference type="ChEBI" id="CHEBI:15377"/>
        <dbReference type="ChEBI" id="CHEBI:15378"/>
        <dbReference type="ChEBI" id="CHEBI:29985"/>
        <dbReference type="ChEBI" id="CHEBI:29991"/>
        <dbReference type="ChEBI" id="CHEBI:30616"/>
        <dbReference type="ChEBI" id="CHEBI:33019"/>
        <dbReference type="ChEBI" id="CHEBI:58048"/>
        <dbReference type="ChEBI" id="CHEBI:58359"/>
        <dbReference type="ChEBI" id="CHEBI:456215"/>
        <dbReference type="EC" id="6.3.5.4"/>
    </reaction>
</comment>
<dbReference type="Proteomes" id="UP000582837">
    <property type="component" value="Unassembled WGS sequence"/>
</dbReference>
<gene>
    <name evidence="4" type="ORF">HNQ61_000074</name>
</gene>
<keyword evidence="5" id="KW-1185">Reference proteome</keyword>
<comment type="caution">
    <text evidence="4">The sequence shown here is derived from an EMBL/GenBank/DDBJ whole genome shotgun (WGS) entry which is preliminary data.</text>
</comment>
<protein>
    <recommendedName>
        <fullName evidence="2">asparagine synthase (glutamine-hydrolyzing)</fullName>
        <ecNumber evidence="2">6.3.5.4</ecNumber>
    </recommendedName>
</protein>
<dbReference type="InterPro" id="IPR014729">
    <property type="entry name" value="Rossmann-like_a/b/a_fold"/>
</dbReference>
<evidence type="ECO:0000256" key="1">
    <source>
        <dbReference type="ARBA" id="ARBA00005187"/>
    </source>
</evidence>
<evidence type="ECO:0000313" key="5">
    <source>
        <dbReference type="Proteomes" id="UP000582837"/>
    </source>
</evidence>
<comment type="pathway">
    <text evidence="1">Amino-acid biosynthesis; L-asparagine biosynthesis; L-asparagine from L-aspartate (L-Gln route): step 1/1.</text>
</comment>
<dbReference type="SUPFAM" id="SSF52402">
    <property type="entry name" value="Adenine nucleotide alpha hydrolases-like"/>
    <property type="match status" value="1"/>
</dbReference>
<proteinExistence type="predicted"/>
<dbReference type="PANTHER" id="PTHR43284">
    <property type="entry name" value="ASPARAGINE SYNTHETASE (GLUTAMINE-HYDROLYZING)"/>
    <property type="match status" value="1"/>
</dbReference>
<accession>A0A841GU79</accession>
<dbReference type="InterPro" id="IPR051786">
    <property type="entry name" value="ASN_synthetase/amidase"/>
</dbReference>
<dbReference type="GO" id="GO:0005829">
    <property type="term" value="C:cytosol"/>
    <property type="evidence" value="ECO:0007669"/>
    <property type="project" value="TreeGrafter"/>
</dbReference>
<evidence type="ECO:0000256" key="2">
    <source>
        <dbReference type="ARBA" id="ARBA00012737"/>
    </source>
</evidence>